<organism evidence="3 4">
    <name type="scientific">Kalanchoe fedtschenkoi</name>
    <name type="common">Lavender scallops</name>
    <name type="synonym">South American air plant</name>
    <dbReference type="NCBI Taxonomy" id="63787"/>
    <lineage>
        <taxon>Eukaryota</taxon>
        <taxon>Viridiplantae</taxon>
        <taxon>Streptophyta</taxon>
        <taxon>Embryophyta</taxon>
        <taxon>Tracheophyta</taxon>
        <taxon>Spermatophyta</taxon>
        <taxon>Magnoliopsida</taxon>
        <taxon>eudicotyledons</taxon>
        <taxon>Gunneridae</taxon>
        <taxon>Pentapetalae</taxon>
        <taxon>Saxifragales</taxon>
        <taxon>Crassulaceae</taxon>
        <taxon>Kalanchoe</taxon>
    </lineage>
</organism>
<dbReference type="InterPro" id="IPR010632">
    <property type="entry name" value="DUF1221"/>
</dbReference>
<dbReference type="InterPro" id="IPR008271">
    <property type="entry name" value="Ser/Thr_kinase_AS"/>
</dbReference>
<keyword evidence="4" id="KW-1185">Reference proteome</keyword>
<feature type="domain" description="Protein kinase" evidence="2">
    <location>
        <begin position="236"/>
        <end position="514"/>
    </location>
</feature>
<sequence>MEQFRQIGEVLGSLKALIALTEDIRMNKKQCFLLFDMFRLAYKTIVGEVKENLKSEEKHIKWKALEQPLKELHRVFKEGELYIRYCLECKDFLGKALCLHQNKDCVEFHIHNLLCCFAVVIESIETAGEISGLDQDGMMKRRTVLEKKYERGWNEPKLFQYGFGRQYLVSREMCHRMDQVFREDCSVLIEKIREKVSGAADLSKSELTIAQMLLKKLTGEPVQLLPFSILVGSKDYQPKRRIGGQSNFKEIQWFGECFSLRNFFGEIEPLNTEISSLSRLTHPNIAQYICGFHDAEKKELFLVTEQVTKDLSSHIKEVCGPKRRTPFSVPVAVDIMLQIARGMEYLHSLKIYHGDLKPSNIFLRARNTSTEPHYHVKVYGFGLSLSKCSQSPRSSPNQEETKTNPFIWYAPEVLTDELAQPGGNCAPKCTEKADVYSFGMLCFELLTGKVPFEDGHLQGDKMGRNIRAGERPLFPFPSPKYLVNLTKKCWQTDPLQRPSFSSICRILRYVKRFLFMNPNYIQPELLQPFVDFWDSEVVFCKTFSKEGGGCVGLTSVSQIPFQIFSYRVVEKDKSLMTAISSSKDKASDAASEKEKMSVKWETMSERVPACADDLDNILEDPILPPQNETRSVCSEFKPKSTIARTRSAITSKPRSLLTSSSPGFQTQKSSPLNPTRIRWASPGKHASMPSRVERPTKPAFLSDSEHQYSQSWSGPPSQSPWDVKMAKDSVRSTRLNRENTCRRQSHIWKEGPLLGKGLRPRRQSLVWKESLRK</sequence>
<accession>A0A7N0RE22</accession>
<feature type="compositionally biased region" description="Low complexity" evidence="1">
    <location>
        <begin position="709"/>
        <end position="721"/>
    </location>
</feature>
<feature type="compositionally biased region" description="Polar residues" evidence="1">
    <location>
        <begin position="644"/>
        <end position="673"/>
    </location>
</feature>
<dbReference type="Gramene" id="Kaladp0008s0233.1.v1.1">
    <property type="protein sequence ID" value="Kaladp0008s0233.1.v1.1"/>
    <property type="gene ID" value="Kaladp0008s0233.v1.1"/>
</dbReference>
<dbReference type="PANTHER" id="PTHR44329:SF260">
    <property type="entry name" value="PROTEIN KINASE DOMAIN-CONTAINING PROTEIN"/>
    <property type="match status" value="1"/>
</dbReference>
<dbReference type="InterPro" id="IPR051681">
    <property type="entry name" value="Ser/Thr_Kinases-Pseudokinases"/>
</dbReference>
<feature type="region of interest" description="Disordered" evidence="1">
    <location>
        <begin position="644"/>
        <end position="739"/>
    </location>
</feature>
<evidence type="ECO:0000259" key="2">
    <source>
        <dbReference type="PROSITE" id="PS50011"/>
    </source>
</evidence>
<proteinExistence type="predicted"/>
<feature type="compositionally biased region" description="Basic and acidic residues" evidence="1">
    <location>
        <begin position="724"/>
        <end position="739"/>
    </location>
</feature>
<dbReference type="Pfam" id="PF06760">
    <property type="entry name" value="DUF1221"/>
    <property type="match status" value="1"/>
</dbReference>
<dbReference type="SUPFAM" id="SSF56112">
    <property type="entry name" value="Protein kinase-like (PK-like)"/>
    <property type="match status" value="1"/>
</dbReference>
<dbReference type="InterPro" id="IPR000719">
    <property type="entry name" value="Prot_kinase_dom"/>
</dbReference>
<name>A0A7N0RE22_KALFE</name>
<dbReference type="InterPro" id="IPR011009">
    <property type="entry name" value="Kinase-like_dom_sf"/>
</dbReference>
<dbReference type="SMART" id="SM00220">
    <property type="entry name" value="S_TKc"/>
    <property type="match status" value="1"/>
</dbReference>
<dbReference type="EnsemblPlants" id="Kaladp0008s0233.1.v1.1">
    <property type="protein sequence ID" value="Kaladp0008s0233.1.v1.1"/>
    <property type="gene ID" value="Kaladp0008s0233.v1.1"/>
</dbReference>
<dbReference type="FunFam" id="1.10.510.10:FF:000778">
    <property type="entry name" value="Kinase family protein"/>
    <property type="match status" value="1"/>
</dbReference>
<dbReference type="InterPro" id="IPR001245">
    <property type="entry name" value="Ser-Thr/Tyr_kinase_cat_dom"/>
</dbReference>
<evidence type="ECO:0000313" key="4">
    <source>
        <dbReference type="Proteomes" id="UP000594263"/>
    </source>
</evidence>
<reference evidence="3" key="1">
    <citation type="submission" date="2021-01" db="UniProtKB">
        <authorList>
            <consortium name="EnsemblPlants"/>
        </authorList>
    </citation>
    <scope>IDENTIFICATION</scope>
</reference>
<protein>
    <recommendedName>
        <fullName evidence="2">Protein kinase domain-containing protein</fullName>
    </recommendedName>
</protein>
<dbReference type="OMA" id="HNVLWCV"/>
<dbReference type="Pfam" id="PF07714">
    <property type="entry name" value="PK_Tyr_Ser-Thr"/>
    <property type="match status" value="1"/>
</dbReference>
<dbReference type="PROSITE" id="PS50011">
    <property type="entry name" value="PROTEIN_KINASE_DOM"/>
    <property type="match status" value="1"/>
</dbReference>
<dbReference type="Gene3D" id="1.10.510.10">
    <property type="entry name" value="Transferase(Phosphotransferase) domain 1"/>
    <property type="match status" value="1"/>
</dbReference>
<dbReference type="AlphaFoldDB" id="A0A7N0RE22"/>
<dbReference type="GO" id="GO:0004674">
    <property type="term" value="F:protein serine/threonine kinase activity"/>
    <property type="evidence" value="ECO:0007669"/>
    <property type="project" value="TreeGrafter"/>
</dbReference>
<dbReference type="PANTHER" id="PTHR44329">
    <property type="entry name" value="SERINE/THREONINE-PROTEIN KINASE TNNI3K-RELATED"/>
    <property type="match status" value="1"/>
</dbReference>
<evidence type="ECO:0000313" key="3">
    <source>
        <dbReference type="EnsemblPlants" id="Kaladp0008s0233.1.v1.1"/>
    </source>
</evidence>
<evidence type="ECO:0000256" key="1">
    <source>
        <dbReference type="SAM" id="MobiDB-lite"/>
    </source>
</evidence>
<dbReference type="PROSITE" id="PS00108">
    <property type="entry name" value="PROTEIN_KINASE_ST"/>
    <property type="match status" value="1"/>
</dbReference>
<dbReference type="Proteomes" id="UP000594263">
    <property type="component" value="Unplaced"/>
</dbReference>
<dbReference type="GO" id="GO:0005524">
    <property type="term" value="F:ATP binding"/>
    <property type="evidence" value="ECO:0007669"/>
    <property type="project" value="InterPro"/>
</dbReference>